<dbReference type="GO" id="GO:0003700">
    <property type="term" value="F:DNA-binding transcription factor activity"/>
    <property type="evidence" value="ECO:0007669"/>
    <property type="project" value="InterPro"/>
</dbReference>
<dbReference type="PROSITE" id="PS50937">
    <property type="entry name" value="HTH_MERR_2"/>
    <property type="match status" value="1"/>
</dbReference>
<dbReference type="Proteomes" id="UP001143486">
    <property type="component" value="Unassembled WGS sequence"/>
</dbReference>
<dbReference type="Gene3D" id="1.10.1660.10">
    <property type="match status" value="1"/>
</dbReference>
<dbReference type="InterPro" id="IPR000551">
    <property type="entry name" value="MerR-type_HTH_dom"/>
</dbReference>
<dbReference type="EMBL" id="BSFE01000008">
    <property type="protein sequence ID" value="GLK53193.1"/>
    <property type="molecule type" value="Genomic_DNA"/>
</dbReference>
<comment type="caution">
    <text evidence="5">The sequence shown here is derived from an EMBL/GenBank/DDBJ whole genome shotgun (WGS) entry which is preliminary data.</text>
</comment>
<dbReference type="PANTHER" id="PTHR30204">
    <property type="entry name" value="REDOX-CYCLING DRUG-SENSING TRANSCRIPTIONAL ACTIVATOR SOXR"/>
    <property type="match status" value="1"/>
</dbReference>
<dbReference type="GO" id="GO:0003677">
    <property type="term" value="F:DNA binding"/>
    <property type="evidence" value="ECO:0007669"/>
    <property type="project" value="UniProtKB-KW"/>
</dbReference>
<dbReference type="InterPro" id="IPR015358">
    <property type="entry name" value="Tscrpt_reg_MerR_DNA-bd"/>
</dbReference>
<proteinExistence type="predicted"/>
<gene>
    <name evidence="5" type="ORF">GCM10017621_27010</name>
</gene>
<sequence length="150" mass="16925">MTDLSIGRLATLSGVKVPTIRYYESIGMLDAPPRSPGGQRRYDDDHLEQLRFIRHGRELGFGLDDLRALQDLSARPDRSCEEADGIARKQLAEVERRIAGLEAVRRELERMVERCSHGVVDECRVIQTLSDHHLCAGDHAPDHQTALRDT</sequence>
<evidence type="ECO:0000256" key="2">
    <source>
        <dbReference type="ARBA" id="ARBA00023125"/>
    </source>
</evidence>
<evidence type="ECO:0000313" key="6">
    <source>
        <dbReference type="Proteomes" id="UP001143486"/>
    </source>
</evidence>
<evidence type="ECO:0000256" key="3">
    <source>
        <dbReference type="ARBA" id="ARBA00023163"/>
    </source>
</evidence>
<accession>A0A9W6IMR6</accession>
<dbReference type="Pfam" id="PF09278">
    <property type="entry name" value="MerR-DNA-bind"/>
    <property type="match status" value="1"/>
</dbReference>
<dbReference type="PROSITE" id="PS00552">
    <property type="entry name" value="HTH_MERR_1"/>
    <property type="match status" value="1"/>
</dbReference>
<dbReference type="PANTHER" id="PTHR30204:SF94">
    <property type="entry name" value="HEAVY METAL-DEPENDENT TRANSCRIPTIONAL REGULATOR HI_0293-RELATED"/>
    <property type="match status" value="1"/>
</dbReference>
<keyword evidence="3" id="KW-0804">Transcription</keyword>
<dbReference type="CDD" id="cd04785">
    <property type="entry name" value="HTH_CadR-PbrR-like"/>
    <property type="match status" value="1"/>
</dbReference>
<keyword evidence="2" id="KW-0238">DNA-binding</keyword>
<evidence type="ECO:0000259" key="4">
    <source>
        <dbReference type="PROSITE" id="PS50937"/>
    </source>
</evidence>
<keyword evidence="1" id="KW-0805">Transcription regulation</keyword>
<reference evidence="5" key="1">
    <citation type="journal article" date="2014" name="Int. J. Syst. Evol. Microbiol.">
        <title>Complete genome sequence of Corynebacterium casei LMG S-19264T (=DSM 44701T), isolated from a smear-ripened cheese.</title>
        <authorList>
            <consortium name="US DOE Joint Genome Institute (JGI-PGF)"/>
            <person name="Walter F."/>
            <person name="Albersmeier A."/>
            <person name="Kalinowski J."/>
            <person name="Ruckert C."/>
        </authorList>
    </citation>
    <scope>NUCLEOTIDE SEQUENCE</scope>
    <source>
        <strain evidence="5">VKM B-1513</strain>
    </source>
</reference>
<dbReference type="RefSeq" id="WP_271187550.1">
    <property type="nucleotide sequence ID" value="NZ_BSFE01000008.1"/>
</dbReference>
<protein>
    <submittedName>
        <fullName evidence="5">MerR family transcriptional regulator</fullName>
    </submittedName>
</protein>
<organism evidence="5 6">
    <name type="scientific">Maricaulis virginensis</name>
    <dbReference type="NCBI Taxonomy" id="144022"/>
    <lineage>
        <taxon>Bacteria</taxon>
        <taxon>Pseudomonadati</taxon>
        <taxon>Pseudomonadota</taxon>
        <taxon>Alphaproteobacteria</taxon>
        <taxon>Maricaulales</taxon>
        <taxon>Maricaulaceae</taxon>
        <taxon>Maricaulis</taxon>
    </lineage>
</organism>
<dbReference type="Pfam" id="PF00376">
    <property type="entry name" value="MerR"/>
    <property type="match status" value="1"/>
</dbReference>
<dbReference type="AlphaFoldDB" id="A0A9W6IMR6"/>
<keyword evidence="6" id="KW-1185">Reference proteome</keyword>
<feature type="domain" description="HTH merR-type" evidence="4">
    <location>
        <begin position="1"/>
        <end position="72"/>
    </location>
</feature>
<name>A0A9W6IMR6_9PROT</name>
<dbReference type="SMART" id="SM00422">
    <property type="entry name" value="HTH_MERR"/>
    <property type="match status" value="1"/>
</dbReference>
<reference evidence="5" key="2">
    <citation type="submission" date="2023-01" db="EMBL/GenBank/DDBJ databases">
        <authorList>
            <person name="Sun Q."/>
            <person name="Evtushenko L."/>
        </authorList>
    </citation>
    <scope>NUCLEOTIDE SEQUENCE</scope>
    <source>
        <strain evidence="5">VKM B-1513</strain>
    </source>
</reference>
<evidence type="ECO:0000256" key="1">
    <source>
        <dbReference type="ARBA" id="ARBA00023015"/>
    </source>
</evidence>
<evidence type="ECO:0000313" key="5">
    <source>
        <dbReference type="EMBL" id="GLK53193.1"/>
    </source>
</evidence>
<dbReference type="InterPro" id="IPR009061">
    <property type="entry name" value="DNA-bd_dom_put_sf"/>
</dbReference>
<dbReference type="SUPFAM" id="SSF46955">
    <property type="entry name" value="Putative DNA-binding domain"/>
    <property type="match status" value="1"/>
</dbReference>
<dbReference type="PRINTS" id="PR00040">
    <property type="entry name" value="HTHMERR"/>
</dbReference>
<dbReference type="InterPro" id="IPR047057">
    <property type="entry name" value="MerR_fam"/>
</dbReference>